<reference evidence="2" key="1">
    <citation type="submission" date="2016-12" db="EMBL/GenBank/DDBJ databases">
        <authorList>
            <person name="Varghese N."/>
            <person name="Submissions S."/>
        </authorList>
    </citation>
    <scope>NUCLEOTIDE SEQUENCE [LARGE SCALE GENOMIC DNA]</scope>
    <source>
        <strain evidence="2">DSM 45599</strain>
    </source>
</reference>
<protein>
    <submittedName>
        <fullName evidence="1">Uncharacterized protein</fullName>
    </submittedName>
</protein>
<keyword evidence="2" id="KW-1185">Reference proteome</keyword>
<dbReference type="STRING" id="709881.SAMN04489832_1482"/>
<sequence length="162" mass="18517">MSNWADNPRLNTWLAAQQTAFPVWSRETGQAWDVTVDSLDRLEQLLRERFASRDDLLAAEEAEQPAVMVPGWYLGEVLNRNCGTVWHRNPVEPTHPDQPKTPFVQLPENPGAEYEDEDDLPLVCNPFTEIRGLLVRGPSYHLRQVVNRYEAVGQLPDACHTR</sequence>
<dbReference type="EMBL" id="FSQT01000001">
    <property type="protein sequence ID" value="SIM69830.1"/>
    <property type="molecule type" value="Genomic_DNA"/>
</dbReference>
<gene>
    <name evidence="1" type="ORF">SAMN04489832_1482</name>
</gene>
<evidence type="ECO:0000313" key="1">
    <source>
        <dbReference type="EMBL" id="SIM69830.1"/>
    </source>
</evidence>
<dbReference type="Proteomes" id="UP000185124">
    <property type="component" value="Unassembled WGS sequence"/>
</dbReference>
<accession>A0A1N5VAR1</accession>
<proteinExistence type="predicted"/>
<organism evidence="1 2">
    <name type="scientific">Micromonospora cremea</name>
    <dbReference type="NCBI Taxonomy" id="709881"/>
    <lineage>
        <taxon>Bacteria</taxon>
        <taxon>Bacillati</taxon>
        <taxon>Actinomycetota</taxon>
        <taxon>Actinomycetes</taxon>
        <taxon>Micromonosporales</taxon>
        <taxon>Micromonosporaceae</taxon>
        <taxon>Micromonospora</taxon>
    </lineage>
</organism>
<dbReference type="OrthoDB" id="3865442at2"/>
<dbReference type="AlphaFoldDB" id="A0A1N5VAR1"/>
<name>A0A1N5VAR1_9ACTN</name>
<dbReference type="RefSeq" id="WP_074309856.1">
    <property type="nucleotide sequence ID" value="NZ_FSQT01000001.1"/>
</dbReference>
<evidence type="ECO:0000313" key="2">
    <source>
        <dbReference type="Proteomes" id="UP000185124"/>
    </source>
</evidence>